<sequence>MIQMMMATIGGSPAARGGQRQQAVQQAAMLRRALGFAIVSSGLAVLVSQALQHALGG</sequence>
<accession>A0A329BLB3</accession>
<dbReference type="AlphaFoldDB" id="A0A329BLB3"/>
<name>A0A329BLB3_9BURK</name>
<evidence type="ECO:0000313" key="3">
    <source>
        <dbReference type="Proteomes" id="UP000248918"/>
    </source>
</evidence>
<organism evidence="2 3">
    <name type="scientific">Paraburkholderia bryophila</name>
    <dbReference type="NCBI Taxonomy" id="420952"/>
    <lineage>
        <taxon>Bacteria</taxon>
        <taxon>Pseudomonadati</taxon>
        <taxon>Pseudomonadota</taxon>
        <taxon>Betaproteobacteria</taxon>
        <taxon>Burkholderiales</taxon>
        <taxon>Burkholderiaceae</taxon>
        <taxon>Paraburkholderia</taxon>
    </lineage>
</organism>
<comment type="caution">
    <text evidence="2">The sequence shown here is derived from an EMBL/GenBank/DDBJ whole genome shotgun (WGS) entry which is preliminary data.</text>
</comment>
<dbReference type="RefSeq" id="WP_167444615.1">
    <property type="nucleotide sequence ID" value="NZ_CADFFP010000024.1"/>
</dbReference>
<reference evidence="2 3" key="1">
    <citation type="submission" date="2018-06" db="EMBL/GenBank/DDBJ databases">
        <title>Genomic Encyclopedia of Type Strains, Phase III (KMG-III): the genomes of soil and plant-associated and newly described type strains.</title>
        <authorList>
            <person name="Whitman W."/>
        </authorList>
    </citation>
    <scope>NUCLEOTIDE SEQUENCE [LARGE SCALE GENOMIC DNA]</scope>
    <source>
        <strain evidence="2 3">LMG 23644</strain>
    </source>
</reference>
<feature type="transmembrane region" description="Helical" evidence="1">
    <location>
        <begin position="33"/>
        <end position="51"/>
    </location>
</feature>
<evidence type="ECO:0000313" key="2">
    <source>
        <dbReference type="EMBL" id="RAS22898.1"/>
    </source>
</evidence>
<keyword evidence="1" id="KW-1133">Transmembrane helix</keyword>
<proteinExistence type="predicted"/>
<protein>
    <submittedName>
        <fullName evidence="2">Uncharacterized protein</fullName>
    </submittedName>
</protein>
<gene>
    <name evidence="2" type="ORF">BX591_122103</name>
</gene>
<dbReference type="Proteomes" id="UP000248918">
    <property type="component" value="Unassembled WGS sequence"/>
</dbReference>
<keyword evidence="1" id="KW-0472">Membrane</keyword>
<evidence type="ECO:0000256" key="1">
    <source>
        <dbReference type="SAM" id="Phobius"/>
    </source>
</evidence>
<dbReference type="EMBL" id="QLTK01000022">
    <property type="protein sequence ID" value="RAS22898.1"/>
    <property type="molecule type" value="Genomic_DNA"/>
</dbReference>
<keyword evidence="1" id="KW-0812">Transmembrane</keyword>